<name>A0A1L9Q502_ASPVE</name>
<evidence type="ECO:0000313" key="3">
    <source>
        <dbReference type="EMBL" id="OJJ08811.1"/>
    </source>
</evidence>
<accession>A0A1L9Q502</accession>
<dbReference type="GeneID" id="63724031"/>
<dbReference type="Proteomes" id="UP000184073">
    <property type="component" value="Unassembled WGS sequence"/>
</dbReference>
<evidence type="ECO:0000256" key="2">
    <source>
        <dbReference type="SAM" id="Phobius"/>
    </source>
</evidence>
<gene>
    <name evidence="3" type="ORF">ASPVEDRAFT_156414</name>
</gene>
<keyword evidence="2" id="KW-0812">Transmembrane</keyword>
<dbReference type="STRING" id="1036611.A0A1L9Q502"/>
<keyword evidence="2" id="KW-0472">Membrane</keyword>
<feature type="region of interest" description="Disordered" evidence="1">
    <location>
        <begin position="1"/>
        <end position="20"/>
    </location>
</feature>
<feature type="transmembrane region" description="Helical" evidence="2">
    <location>
        <begin position="419"/>
        <end position="441"/>
    </location>
</feature>
<dbReference type="RefSeq" id="XP_040674573.1">
    <property type="nucleotide sequence ID" value="XM_040808520.1"/>
</dbReference>
<dbReference type="EMBL" id="KV878141">
    <property type="protein sequence ID" value="OJJ08811.1"/>
    <property type="molecule type" value="Genomic_DNA"/>
</dbReference>
<evidence type="ECO:0000313" key="4">
    <source>
        <dbReference type="Proteomes" id="UP000184073"/>
    </source>
</evidence>
<dbReference type="AlphaFoldDB" id="A0A1L9Q502"/>
<sequence length="481" mass="54080">MSNDDTQSAPPLAGDECPNSNGQAHLALPRGWMWEFGRSRCFQYHGPIQFAVIECWGYQDGTSSASPRTVVPRYDEYRQDQIFQRLQEPIPLRDGKQPSLGFQMVAVSLNRRHLPQLGEPVLQALNEALGLPHSHHHCSSWAFGAIGLFQLPDDSWLLARPRTWAHASTTTMLRYDPHTNISRGIFYTNATFSDFKGILAEFELCPHPLILPLLALEFNLLAKVDALREHENTLQEVERSTGHGVEGEGTLKDGSADYRVLVKSLSRARSGTHTAVEDLQSMEWCIEFILKKIKFMDDRLPPDTRAKLGNSSMRLQERAEFMLSATQHAMLSGNKERFEAQHTTLFNLITQHDSLSSMNIAQDSREIANASRHDSSAMKAITILATFFLPGTFISTFFSMELFDWDAPSISQVAKPHFWIFWAVTAPLTLITMALVVKWAFGYSMRAKETDKAGKADFKQAIAGQVEKLKSATKIQTTHVV</sequence>
<dbReference type="Gene3D" id="1.20.58.340">
    <property type="entry name" value="Magnesium transport protein CorA, transmembrane region"/>
    <property type="match status" value="1"/>
</dbReference>
<keyword evidence="4" id="KW-1185">Reference proteome</keyword>
<keyword evidence="2" id="KW-1133">Transmembrane helix</keyword>
<reference evidence="4" key="1">
    <citation type="journal article" date="2017" name="Genome Biol.">
        <title>Comparative genomics reveals high biological diversity and specific adaptations in the industrially and medically important fungal genus Aspergillus.</title>
        <authorList>
            <person name="de Vries R.P."/>
            <person name="Riley R."/>
            <person name="Wiebenga A."/>
            <person name="Aguilar-Osorio G."/>
            <person name="Amillis S."/>
            <person name="Uchima C.A."/>
            <person name="Anderluh G."/>
            <person name="Asadollahi M."/>
            <person name="Askin M."/>
            <person name="Barry K."/>
            <person name="Battaglia E."/>
            <person name="Bayram O."/>
            <person name="Benocci T."/>
            <person name="Braus-Stromeyer S.A."/>
            <person name="Caldana C."/>
            <person name="Canovas D."/>
            <person name="Cerqueira G.C."/>
            <person name="Chen F."/>
            <person name="Chen W."/>
            <person name="Choi C."/>
            <person name="Clum A."/>
            <person name="Dos Santos R.A."/>
            <person name="Damasio A.R."/>
            <person name="Diallinas G."/>
            <person name="Emri T."/>
            <person name="Fekete E."/>
            <person name="Flipphi M."/>
            <person name="Freyberg S."/>
            <person name="Gallo A."/>
            <person name="Gournas C."/>
            <person name="Habgood R."/>
            <person name="Hainaut M."/>
            <person name="Harispe M.L."/>
            <person name="Henrissat B."/>
            <person name="Hilden K.S."/>
            <person name="Hope R."/>
            <person name="Hossain A."/>
            <person name="Karabika E."/>
            <person name="Karaffa L."/>
            <person name="Karanyi Z."/>
            <person name="Krasevec N."/>
            <person name="Kuo A."/>
            <person name="Kusch H."/>
            <person name="LaButti K."/>
            <person name="Lagendijk E.L."/>
            <person name="Lapidus A."/>
            <person name="Levasseur A."/>
            <person name="Lindquist E."/>
            <person name="Lipzen A."/>
            <person name="Logrieco A.F."/>
            <person name="MacCabe A."/>
            <person name="Maekelae M.R."/>
            <person name="Malavazi I."/>
            <person name="Melin P."/>
            <person name="Meyer V."/>
            <person name="Mielnichuk N."/>
            <person name="Miskei M."/>
            <person name="Molnar A.P."/>
            <person name="Mule G."/>
            <person name="Ngan C.Y."/>
            <person name="Orejas M."/>
            <person name="Orosz E."/>
            <person name="Ouedraogo J.P."/>
            <person name="Overkamp K.M."/>
            <person name="Park H.-S."/>
            <person name="Perrone G."/>
            <person name="Piumi F."/>
            <person name="Punt P.J."/>
            <person name="Ram A.F."/>
            <person name="Ramon A."/>
            <person name="Rauscher S."/>
            <person name="Record E."/>
            <person name="Riano-Pachon D.M."/>
            <person name="Robert V."/>
            <person name="Roehrig J."/>
            <person name="Ruller R."/>
            <person name="Salamov A."/>
            <person name="Salih N.S."/>
            <person name="Samson R.A."/>
            <person name="Sandor E."/>
            <person name="Sanguinetti M."/>
            <person name="Schuetze T."/>
            <person name="Sepcic K."/>
            <person name="Shelest E."/>
            <person name="Sherlock G."/>
            <person name="Sophianopoulou V."/>
            <person name="Squina F.M."/>
            <person name="Sun H."/>
            <person name="Susca A."/>
            <person name="Todd R.B."/>
            <person name="Tsang A."/>
            <person name="Unkles S.E."/>
            <person name="van de Wiele N."/>
            <person name="van Rossen-Uffink D."/>
            <person name="Oliveira J.V."/>
            <person name="Vesth T.C."/>
            <person name="Visser J."/>
            <person name="Yu J.-H."/>
            <person name="Zhou M."/>
            <person name="Andersen M.R."/>
            <person name="Archer D.B."/>
            <person name="Baker S.E."/>
            <person name="Benoit I."/>
            <person name="Brakhage A.A."/>
            <person name="Braus G.H."/>
            <person name="Fischer R."/>
            <person name="Frisvad J.C."/>
            <person name="Goldman G.H."/>
            <person name="Houbraken J."/>
            <person name="Oakley B."/>
            <person name="Pocsi I."/>
            <person name="Scazzocchio C."/>
            <person name="Seiboth B."/>
            <person name="vanKuyk P.A."/>
            <person name="Wortman J."/>
            <person name="Dyer P.S."/>
            <person name="Grigoriev I.V."/>
        </authorList>
    </citation>
    <scope>NUCLEOTIDE SEQUENCE [LARGE SCALE GENOMIC DNA]</scope>
    <source>
        <strain evidence="4">CBS 583.65</strain>
    </source>
</reference>
<dbReference type="OrthoDB" id="5207033at2759"/>
<protein>
    <submittedName>
        <fullName evidence="3">Uncharacterized protein</fullName>
    </submittedName>
</protein>
<organism evidence="3 4">
    <name type="scientific">Aspergillus versicolor CBS 583.65</name>
    <dbReference type="NCBI Taxonomy" id="1036611"/>
    <lineage>
        <taxon>Eukaryota</taxon>
        <taxon>Fungi</taxon>
        <taxon>Dikarya</taxon>
        <taxon>Ascomycota</taxon>
        <taxon>Pezizomycotina</taxon>
        <taxon>Eurotiomycetes</taxon>
        <taxon>Eurotiomycetidae</taxon>
        <taxon>Eurotiales</taxon>
        <taxon>Aspergillaceae</taxon>
        <taxon>Aspergillus</taxon>
        <taxon>Aspergillus subgen. Nidulantes</taxon>
    </lineage>
</organism>
<proteinExistence type="predicted"/>
<evidence type="ECO:0000256" key="1">
    <source>
        <dbReference type="SAM" id="MobiDB-lite"/>
    </source>
</evidence>
<dbReference type="VEuPathDB" id="FungiDB:ASPVEDRAFT_156414"/>
<feature type="transmembrane region" description="Helical" evidence="2">
    <location>
        <begin position="380"/>
        <end position="399"/>
    </location>
</feature>